<keyword evidence="5" id="KW-1185">Reference proteome</keyword>
<dbReference type="Proteomes" id="UP001501470">
    <property type="component" value="Unassembled WGS sequence"/>
</dbReference>
<evidence type="ECO:0000313" key="4">
    <source>
        <dbReference type="EMBL" id="GAA1564069.1"/>
    </source>
</evidence>
<keyword evidence="1" id="KW-0175">Coiled coil</keyword>
<comment type="caution">
    <text evidence="4">The sequence shown here is derived from an EMBL/GenBank/DDBJ whole genome shotgun (WGS) entry which is preliminary data.</text>
</comment>
<dbReference type="EMBL" id="BAAAQD010000034">
    <property type="protein sequence ID" value="GAA1564069.1"/>
    <property type="molecule type" value="Genomic_DNA"/>
</dbReference>
<reference evidence="5" key="1">
    <citation type="journal article" date="2019" name="Int. J. Syst. Evol. Microbiol.">
        <title>The Global Catalogue of Microorganisms (GCM) 10K type strain sequencing project: providing services to taxonomists for standard genome sequencing and annotation.</title>
        <authorList>
            <consortium name="The Broad Institute Genomics Platform"/>
            <consortium name="The Broad Institute Genome Sequencing Center for Infectious Disease"/>
            <person name="Wu L."/>
            <person name="Ma J."/>
        </authorList>
    </citation>
    <scope>NUCLEOTIDE SEQUENCE [LARGE SCALE GENOMIC DNA]</scope>
    <source>
        <strain evidence="5">JCM 15933</strain>
    </source>
</reference>
<evidence type="ECO:0000259" key="3">
    <source>
        <dbReference type="Pfam" id="PF26571"/>
    </source>
</evidence>
<sequence>MLATMLTLPTGRLPRFLMLLLATVIVGVVWVADPASAEPGEDGGQNLTVRQALDKANAEYNDAKGRLDKSVADEAAVNGQLAATQTQVGELEAAAGSVANAAYRGRRISLTNVVLAGDSPEATIHGMTTVQYMLYRDDKSLRELAETRKKLEQQKADIAAAIANQQAQLKIMETNKKAAEDALKKAGGGGTVTGAPGGGKVTTNPVGRNGDGSYSSQGCTQDDPTTTGCISPRMLNAYNEARKAGYTHYTSCFRSGGGGDHPAGKACDFSANAKTFVNARATGADQQYGDALAAWCVANAKNLGVKYVIWYKRIWQPSSGWKSYGGDGTPAGDHYNHVHLSMQ</sequence>
<evidence type="ECO:0000256" key="1">
    <source>
        <dbReference type="SAM" id="Coils"/>
    </source>
</evidence>
<feature type="compositionally biased region" description="Polar residues" evidence="2">
    <location>
        <begin position="212"/>
        <end position="222"/>
    </location>
</feature>
<evidence type="ECO:0000313" key="5">
    <source>
        <dbReference type="Proteomes" id="UP001501470"/>
    </source>
</evidence>
<dbReference type="InterPro" id="IPR058593">
    <property type="entry name" value="ARB_07466-like_C"/>
</dbReference>
<name>A0ABP4NP21_9ACTN</name>
<feature type="region of interest" description="Disordered" evidence="2">
    <location>
        <begin position="189"/>
        <end position="222"/>
    </location>
</feature>
<dbReference type="Pfam" id="PF26571">
    <property type="entry name" value="VldE"/>
    <property type="match status" value="1"/>
</dbReference>
<proteinExistence type="predicted"/>
<evidence type="ECO:0000256" key="2">
    <source>
        <dbReference type="SAM" id="MobiDB-lite"/>
    </source>
</evidence>
<protein>
    <recommendedName>
        <fullName evidence="3">ARB-07466-like C-terminal domain-containing protein</fullName>
    </recommendedName>
</protein>
<organism evidence="4 5">
    <name type="scientific">Dactylosporangium maewongense</name>
    <dbReference type="NCBI Taxonomy" id="634393"/>
    <lineage>
        <taxon>Bacteria</taxon>
        <taxon>Bacillati</taxon>
        <taxon>Actinomycetota</taxon>
        <taxon>Actinomycetes</taxon>
        <taxon>Micromonosporales</taxon>
        <taxon>Micromonosporaceae</taxon>
        <taxon>Dactylosporangium</taxon>
    </lineage>
</organism>
<feature type="coiled-coil region" evidence="1">
    <location>
        <begin position="141"/>
        <end position="182"/>
    </location>
</feature>
<dbReference type="Gene3D" id="6.10.250.3150">
    <property type="match status" value="1"/>
</dbReference>
<feature type="compositionally biased region" description="Gly residues" evidence="2">
    <location>
        <begin position="189"/>
        <end position="200"/>
    </location>
</feature>
<gene>
    <name evidence="4" type="ORF">GCM10009827_102080</name>
</gene>
<feature type="domain" description="ARB-07466-like C-terminal" evidence="3">
    <location>
        <begin position="227"/>
        <end position="335"/>
    </location>
</feature>
<accession>A0ABP4NP21</accession>